<keyword evidence="5 6" id="KW-0472">Membrane</keyword>
<dbReference type="PIRSF" id="PIRSF018968">
    <property type="entry name" value="ABC_permease_BceB"/>
    <property type="match status" value="1"/>
</dbReference>
<keyword evidence="3 6" id="KW-0812">Transmembrane</keyword>
<feature type="transmembrane region" description="Helical" evidence="6">
    <location>
        <begin position="518"/>
        <end position="544"/>
    </location>
</feature>
<comment type="caution">
    <text evidence="8">The sequence shown here is derived from an EMBL/GenBank/DDBJ whole genome shotgun (WGS) entry which is preliminary data.</text>
</comment>
<feature type="transmembrane region" description="Helical" evidence="6">
    <location>
        <begin position="615"/>
        <end position="634"/>
    </location>
</feature>
<dbReference type="Pfam" id="PF02687">
    <property type="entry name" value="FtsX"/>
    <property type="match status" value="1"/>
</dbReference>
<accession>A0ABN9YLV8</accession>
<feature type="transmembrane region" description="Helical" evidence="6">
    <location>
        <begin position="228"/>
        <end position="251"/>
    </location>
</feature>
<feature type="transmembrane region" description="Helical" evidence="6">
    <location>
        <begin position="152"/>
        <end position="176"/>
    </location>
</feature>
<dbReference type="Proteomes" id="UP001314261">
    <property type="component" value="Unassembled WGS sequence"/>
</dbReference>
<dbReference type="PANTHER" id="PTHR46795">
    <property type="entry name" value="ABC TRANSPORTER PERMEASE-RELATED-RELATED"/>
    <property type="match status" value="1"/>
</dbReference>
<keyword evidence="4 6" id="KW-1133">Transmembrane helix</keyword>
<feature type="transmembrane region" description="Helical" evidence="6">
    <location>
        <begin position="53"/>
        <end position="80"/>
    </location>
</feature>
<dbReference type="InterPro" id="IPR003838">
    <property type="entry name" value="ABC3_permease_C"/>
</dbReference>
<proteinExistence type="inferred from homology"/>
<dbReference type="RefSeq" id="WP_187753591.1">
    <property type="nucleotide sequence ID" value="NZ_CAUZLR010000002.1"/>
</dbReference>
<dbReference type="InterPro" id="IPR052536">
    <property type="entry name" value="ABC-4_Integral_Memb_Prot"/>
</dbReference>
<feature type="transmembrane region" description="Helical" evidence="6">
    <location>
        <begin position="197"/>
        <end position="216"/>
    </location>
</feature>
<evidence type="ECO:0000256" key="6">
    <source>
        <dbReference type="PIRNR" id="PIRNR018968"/>
    </source>
</evidence>
<keyword evidence="2 6" id="KW-1003">Cell membrane</keyword>
<feature type="transmembrane region" description="Helical" evidence="6">
    <location>
        <begin position="281"/>
        <end position="306"/>
    </location>
</feature>
<evidence type="ECO:0000313" key="9">
    <source>
        <dbReference type="Proteomes" id="UP001314261"/>
    </source>
</evidence>
<dbReference type="PANTHER" id="PTHR46795:SF3">
    <property type="entry name" value="ABC TRANSPORTER PERMEASE"/>
    <property type="match status" value="1"/>
</dbReference>
<evidence type="ECO:0000256" key="1">
    <source>
        <dbReference type="ARBA" id="ARBA00004651"/>
    </source>
</evidence>
<feature type="transmembrane region" description="Helical" evidence="6">
    <location>
        <begin position="21"/>
        <end position="41"/>
    </location>
</feature>
<name>A0ABN9YLV8_9LACO</name>
<protein>
    <submittedName>
        <fullName evidence="8">Permease component (SalY)</fullName>
    </submittedName>
</protein>
<dbReference type="EMBL" id="CAUZLR010000002">
    <property type="protein sequence ID" value="CAK1231389.1"/>
    <property type="molecule type" value="Genomic_DNA"/>
</dbReference>
<keyword evidence="6" id="KW-0813">Transport</keyword>
<feature type="transmembrane region" description="Helical" evidence="6">
    <location>
        <begin position="101"/>
        <end position="132"/>
    </location>
</feature>
<gene>
    <name evidence="8" type="ORF">R54839_PPFHFPJH_00449</name>
</gene>
<evidence type="ECO:0000256" key="2">
    <source>
        <dbReference type="ARBA" id="ARBA00022475"/>
    </source>
</evidence>
<evidence type="ECO:0000256" key="4">
    <source>
        <dbReference type="ARBA" id="ARBA00022989"/>
    </source>
</evidence>
<keyword evidence="9" id="KW-1185">Reference proteome</keyword>
<comment type="subcellular location">
    <subcellularLocation>
        <location evidence="1 6">Cell membrane</location>
        <topology evidence="1 6">Multi-pass membrane protein</topology>
    </subcellularLocation>
</comment>
<evidence type="ECO:0000313" key="8">
    <source>
        <dbReference type="EMBL" id="CAK1231389.1"/>
    </source>
</evidence>
<feature type="transmembrane region" description="Helical" evidence="6">
    <location>
        <begin position="578"/>
        <end position="595"/>
    </location>
</feature>
<evidence type="ECO:0000256" key="5">
    <source>
        <dbReference type="ARBA" id="ARBA00023136"/>
    </source>
</evidence>
<evidence type="ECO:0000259" key="7">
    <source>
        <dbReference type="Pfam" id="PF02687"/>
    </source>
</evidence>
<evidence type="ECO:0000256" key="3">
    <source>
        <dbReference type="ARBA" id="ARBA00022692"/>
    </source>
</evidence>
<organism evidence="8 9">
    <name type="scientific">Fructobacillus fructosus</name>
    <dbReference type="NCBI Taxonomy" id="1631"/>
    <lineage>
        <taxon>Bacteria</taxon>
        <taxon>Bacillati</taxon>
        <taxon>Bacillota</taxon>
        <taxon>Bacilli</taxon>
        <taxon>Lactobacillales</taxon>
        <taxon>Lactobacillaceae</taxon>
        <taxon>Fructobacillus</taxon>
    </lineage>
</organism>
<dbReference type="InterPro" id="IPR027022">
    <property type="entry name" value="ABC_permease_BceB-typ"/>
</dbReference>
<comment type="similarity">
    <text evidence="6">Belongs to the ABC-4 integral membrane protein family.</text>
</comment>
<sequence length="649" mass="72283">MFHFKLALDSLRKNKESYLPFLLAGGVAVALNFLVQLLIYSSGVRHLEIAADIVRLLLILGQVIIALLSLVITVYTYSFLKKGKEKEFGLYSILGMKKSDLIKISLIQQLLSFIITIVTGLVSGFVFAKLMILLLVKMVGGQTFGLELSSPAIWTTVAFFLVVFLLLTIIDVLAVAKTKPIDLMRAKQKGASAPKNRWLFFLCGAIALIWGYTLSLTVSSPLQAVNQFFLAVLLVAVATYLLFIAASTLILKSLQKNDRYYYQSKHFITVSNMLFRMKQNAVGLASIALLTTMTLVVTVTTASMFFGKADLVSKMFPRDVTVSVSNNALSKKQVEDLVAKAGLTISKEYSQTTTEPIRMALNDSQKLVPTEFANQQNERNVQFMSLADYRALTGAKVQLTSNQVLAYTRNGKALNQSSVSFAGQKYTIKKNLTSIKGMPAATADTTPAYVFVLPTEESLQSVTNTLFKADSSPMQTSYYFNVAGSDKQQERLYEALQDKESDNVTFQLRFMTQKVMNALYGGFFFIGILFSITFILATGLMIYYKQISEGKADQAQFEILQKVGMSEHEIKKTIRSQIIWLFGLPIAVSLIHLSFAMPMINKLLLAFSVPLTDAVYIVMATTILLMVLIYFIIYKITSHTYFRQVTGFN</sequence>
<reference evidence="8 9" key="1">
    <citation type="submission" date="2023-10" db="EMBL/GenBank/DDBJ databases">
        <authorList>
            <person name="Botero Cardona J."/>
        </authorList>
    </citation>
    <scope>NUCLEOTIDE SEQUENCE [LARGE SCALE GENOMIC DNA]</scope>
    <source>
        <strain evidence="8 9">R-54839</strain>
    </source>
</reference>
<feature type="domain" description="ABC3 transporter permease C-terminal" evidence="7">
    <location>
        <begin position="63"/>
        <end position="180"/>
    </location>
</feature>